<dbReference type="RefSeq" id="WP_261617871.1">
    <property type="nucleotide sequence ID" value="NZ_JALIDZ010000011.1"/>
</dbReference>
<dbReference type="PROSITE" id="PS51000">
    <property type="entry name" value="HTH_DEOR_2"/>
    <property type="match status" value="1"/>
</dbReference>
<dbReference type="InterPro" id="IPR036390">
    <property type="entry name" value="WH_DNA-bd_sf"/>
</dbReference>
<dbReference type="Pfam" id="PF08220">
    <property type="entry name" value="HTH_DeoR"/>
    <property type="match status" value="1"/>
</dbReference>
<dbReference type="InterPro" id="IPR050313">
    <property type="entry name" value="Carb_Metab_HTH_regulators"/>
</dbReference>
<proteinExistence type="predicted"/>
<accession>A0AAW5R1X3</accession>
<sequence>MLKEERQRRILAILRERANARTIDIAMELNVSRETVRRDLVELQGEGEIGRVHGGATINSSPPEEPFQLRMQLHRTEKLAIARRTASLLKDGEAVFLDAGTTTTILAEILRDGPDVQVITNLQSAATLLRDRAFMLGGRFSDSVPATFGELTLANIRSFHVDVAIISPTGVDPEWGLSYYDVHECAVARAMCDQAQRTTVLADSSKIGVSSRVRLDGIETTDILVTDRHIDADLHAKLAKHVQVVLAP</sequence>
<dbReference type="InterPro" id="IPR001034">
    <property type="entry name" value="DeoR_HTH"/>
</dbReference>
<dbReference type="SUPFAM" id="SSF100950">
    <property type="entry name" value="NagB/RpiA/CoA transferase-like"/>
    <property type="match status" value="1"/>
</dbReference>
<evidence type="ECO:0000256" key="3">
    <source>
        <dbReference type="ARBA" id="ARBA00023125"/>
    </source>
</evidence>
<dbReference type="PANTHER" id="PTHR30363">
    <property type="entry name" value="HTH-TYPE TRANSCRIPTIONAL REGULATOR SRLR-RELATED"/>
    <property type="match status" value="1"/>
</dbReference>
<protein>
    <submittedName>
        <fullName evidence="6">DeoR/GlpR family DNA-binding transcription regulator</fullName>
    </submittedName>
</protein>
<dbReference type="AlphaFoldDB" id="A0AAW5R1X3"/>
<gene>
    <name evidence="6" type="ORF">MUB46_20660</name>
</gene>
<dbReference type="Gene3D" id="3.40.50.1360">
    <property type="match status" value="1"/>
</dbReference>
<dbReference type="PROSITE" id="PS00894">
    <property type="entry name" value="HTH_DEOR_1"/>
    <property type="match status" value="1"/>
</dbReference>
<keyword evidence="2" id="KW-0805">Transcription regulation</keyword>
<organism evidence="6 7">
    <name type="scientific">Microbaculum marinisediminis</name>
    <dbReference type="NCBI Taxonomy" id="2931392"/>
    <lineage>
        <taxon>Bacteria</taxon>
        <taxon>Pseudomonadati</taxon>
        <taxon>Pseudomonadota</taxon>
        <taxon>Alphaproteobacteria</taxon>
        <taxon>Hyphomicrobiales</taxon>
        <taxon>Tepidamorphaceae</taxon>
        <taxon>Microbaculum</taxon>
    </lineage>
</organism>
<evidence type="ECO:0000313" key="6">
    <source>
        <dbReference type="EMBL" id="MCT8974286.1"/>
    </source>
</evidence>
<evidence type="ECO:0000313" key="7">
    <source>
        <dbReference type="Proteomes" id="UP001320898"/>
    </source>
</evidence>
<dbReference type="InterPro" id="IPR037171">
    <property type="entry name" value="NagB/RpiA_transferase-like"/>
</dbReference>
<dbReference type="SUPFAM" id="SSF46785">
    <property type="entry name" value="Winged helix' DNA-binding domain"/>
    <property type="match status" value="1"/>
</dbReference>
<evidence type="ECO:0000259" key="5">
    <source>
        <dbReference type="PROSITE" id="PS51000"/>
    </source>
</evidence>
<dbReference type="InterPro" id="IPR036388">
    <property type="entry name" value="WH-like_DNA-bd_sf"/>
</dbReference>
<dbReference type="PANTHER" id="PTHR30363:SF4">
    <property type="entry name" value="GLYCEROL-3-PHOSPHATE REGULON REPRESSOR"/>
    <property type="match status" value="1"/>
</dbReference>
<dbReference type="Gene3D" id="1.10.10.10">
    <property type="entry name" value="Winged helix-like DNA-binding domain superfamily/Winged helix DNA-binding domain"/>
    <property type="match status" value="1"/>
</dbReference>
<dbReference type="Proteomes" id="UP001320898">
    <property type="component" value="Unassembled WGS sequence"/>
</dbReference>
<dbReference type="GO" id="GO:0003677">
    <property type="term" value="F:DNA binding"/>
    <property type="evidence" value="ECO:0007669"/>
    <property type="project" value="UniProtKB-KW"/>
</dbReference>
<keyword evidence="3 6" id="KW-0238">DNA-binding</keyword>
<keyword evidence="4" id="KW-0804">Transcription</keyword>
<feature type="domain" description="HTH deoR-type" evidence="5">
    <location>
        <begin position="3"/>
        <end position="58"/>
    </location>
</feature>
<keyword evidence="1" id="KW-0678">Repressor</keyword>
<evidence type="ECO:0000256" key="1">
    <source>
        <dbReference type="ARBA" id="ARBA00022491"/>
    </source>
</evidence>
<evidence type="ECO:0000256" key="2">
    <source>
        <dbReference type="ARBA" id="ARBA00023015"/>
    </source>
</evidence>
<dbReference type="SMART" id="SM00420">
    <property type="entry name" value="HTH_DEOR"/>
    <property type="match status" value="1"/>
</dbReference>
<keyword evidence="7" id="KW-1185">Reference proteome</keyword>
<dbReference type="Pfam" id="PF00455">
    <property type="entry name" value="DeoRC"/>
    <property type="match status" value="1"/>
</dbReference>
<dbReference type="PRINTS" id="PR00037">
    <property type="entry name" value="HTHLACR"/>
</dbReference>
<dbReference type="EMBL" id="JALIDZ010000011">
    <property type="protein sequence ID" value="MCT8974286.1"/>
    <property type="molecule type" value="Genomic_DNA"/>
</dbReference>
<dbReference type="SMART" id="SM01134">
    <property type="entry name" value="DeoRC"/>
    <property type="match status" value="1"/>
</dbReference>
<name>A0AAW5R1X3_9HYPH</name>
<reference evidence="6 7" key="1">
    <citation type="submission" date="2022-04" db="EMBL/GenBank/DDBJ databases">
        <authorList>
            <person name="Ye Y.-Q."/>
            <person name="Du Z.-J."/>
        </authorList>
    </citation>
    <scope>NUCLEOTIDE SEQUENCE [LARGE SCALE GENOMIC DNA]</scope>
    <source>
        <strain evidence="6 7">A6E488</strain>
    </source>
</reference>
<dbReference type="InterPro" id="IPR014036">
    <property type="entry name" value="DeoR-like_C"/>
</dbReference>
<dbReference type="InterPro" id="IPR018356">
    <property type="entry name" value="Tscrpt_reg_HTH_DeoR_CS"/>
</dbReference>
<dbReference type="GO" id="GO:0003700">
    <property type="term" value="F:DNA-binding transcription factor activity"/>
    <property type="evidence" value="ECO:0007669"/>
    <property type="project" value="InterPro"/>
</dbReference>
<comment type="caution">
    <text evidence="6">The sequence shown here is derived from an EMBL/GenBank/DDBJ whole genome shotgun (WGS) entry which is preliminary data.</text>
</comment>
<evidence type="ECO:0000256" key="4">
    <source>
        <dbReference type="ARBA" id="ARBA00023163"/>
    </source>
</evidence>